<evidence type="ECO:0000313" key="2">
    <source>
        <dbReference type="EMBL" id="KEO89250.1"/>
    </source>
</evidence>
<protein>
    <submittedName>
        <fullName evidence="2">Flagellar biogenesis protein</fullName>
    </submittedName>
</protein>
<evidence type="ECO:0000256" key="1">
    <source>
        <dbReference type="SAM" id="Phobius"/>
    </source>
</evidence>
<dbReference type="Proteomes" id="UP000027647">
    <property type="component" value="Unassembled WGS sequence"/>
</dbReference>
<organism evidence="2 3">
    <name type="scientific">Erythrobacter longus</name>
    <dbReference type="NCBI Taxonomy" id="1044"/>
    <lineage>
        <taxon>Bacteria</taxon>
        <taxon>Pseudomonadati</taxon>
        <taxon>Pseudomonadota</taxon>
        <taxon>Alphaproteobacteria</taxon>
        <taxon>Sphingomonadales</taxon>
        <taxon>Erythrobacteraceae</taxon>
        <taxon>Erythrobacter/Porphyrobacter group</taxon>
        <taxon>Erythrobacter</taxon>
    </lineage>
</organism>
<reference evidence="2 3" key="1">
    <citation type="submission" date="2014-04" db="EMBL/GenBank/DDBJ databases">
        <title>A comprehensive comparison of genomes of Erythrobacter spp. strains.</title>
        <authorList>
            <person name="Zheng Q."/>
        </authorList>
    </citation>
    <scope>NUCLEOTIDE SEQUENCE [LARGE SCALE GENOMIC DNA]</scope>
    <source>
        <strain evidence="2 3">DSM 6997</strain>
    </source>
</reference>
<keyword evidence="1" id="KW-0472">Membrane</keyword>
<comment type="caution">
    <text evidence="2">The sequence shown here is derived from an EMBL/GenBank/DDBJ whole genome shotgun (WGS) entry which is preliminary data.</text>
</comment>
<accession>A0A074M913</accession>
<dbReference type="EMBL" id="JMIW01000006">
    <property type="protein sequence ID" value="KEO89250.1"/>
    <property type="molecule type" value="Genomic_DNA"/>
</dbReference>
<keyword evidence="2" id="KW-0966">Cell projection</keyword>
<sequence>MVDYLLRLALLLPLLGLMIWGSLKLTRYLQTRLVGLTNGSGSLELVETSLLAPGLKLAVVRFHDREILLGCSRNGIVRLGEADGCERRPNERREIFANPSKSDF</sequence>
<keyword evidence="2" id="KW-0969">Cilium</keyword>
<feature type="transmembrane region" description="Helical" evidence="1">
    <location>
        <begin position="6"/>
        <end position="23"/>
    </location>
</feature>
<keyword evidence="3" id="KW-1185">Reference proteome</keyword>
<proteinExistence type="predicted"/>
<name>A0A074M913_ERYLO</name>
<dbReference type="STRING" id="1044.EH31_14580"/>
<gene>
    <name evidence="2" type="ORF">EH31_14580</name>
</gene>
<keyword evidence="2" id="KW-0282">Flagellum</keyword>
<dbReference type="AlphaFoldDB" id="A0A074M913"/>
<keyword evidence="1" id="KW-0812">Transmembrane</keyword>
<keyword evidence="1" id="KW-1133">Transmembrane helix</keyword>
<evidence type="ECO:0000313" key="3">
    <source>
        <dbReference type="Proteomes" id="UP000027647"/>
    </source>
</evidence>